<feature type="coiled-coil region" evidence="15">
    <location>
        <begin position="2982"/>
        <end position="3009"/>
    </location>
</feature>
<evidence type="ECO:0000259" key="17">
    <source>
        <dbReference type="PROSITE" id="PS50002"/>
    </source>
</evidence>
<keyword evidence="6" id="KW-0597">Phosphoprotein</keyword>
<dbReference type="Pfam" id="PF00018">
    <property type="entry name" value="SH3_1"/>
    <property type="match status" value="1"/>
</dbReference>
<dbReference type="FunFam" id="1.20.58.60:FF:000007">
    <property type="entry name" value="Spectrin alpha chain non-erythrocytic 1"/>
    <property type="match status" value="3"/>
</dbReference>
<dbReference type="SMART" id="SM00320">
    <property type="entry name" value="WD40"/>
    <property type="match status" value="7"/>
</dbReference>
<dbReference type="FunFam" id="1.10.418.10:FF:000043">
    <property type="entry name" value="Spectrin beta chain, non-erythrocytic"/>
    <property type="match status" value="1"/>
</dbReference>
<dbReference type="InterPro" id="IPR001452">
    <property type="entry name" value="SH3_domain"/>
</dbReference>
<dbReference type="Proteomes" id="UP001487740">
    <property type="component" value="Unassembled WGS sequence"/>
</dbReference>
<evidence type="ECO:0000256" key="16">
    <source>
        <dbReference type="SAM" id="MobiDB-lite"/>
    </source>
</evidence>
<protein>
    <submittedName>
        <fullName evidence="19">Uncharacterized protein</fullName>
    </submittedName>
</protein>
<dbReference type="SUPFAM" id="SSF46966">
    <property type="entry name" value="Spectrin repeat"/>
    <property type="match status" value="19"/>
</dbReference>
<evidence type="ECO:0000256" key="14">
    <source>
        <dbReference type="PROSITE-ProRule" id="PRU00221"/>
    </source>
</evidence>
<evidence type="ECO:0000256" key="4">
    <source>
        <dbReference type="ARBA" id="ARBA00022467"/>
    </source>
</evidence>
<keyword evidence="8" id="KW-0344">Guanine-nucleotide releasing factor</keyword>
<evidence type="ECO:0000256" key="9">
    <source>
        <dbReference type="ARBA" id="ARBA00022701"/>
    </source>
</evidence>
<feature type="region of interest" description="Disordered" evidence="16">
    <location>
        <begin position="1176"/>
        <end position="1195"/>
    </location>
</feature>
<dbReference type="SUPFAM" id="SSF47576">
    <property type="entry name" value="Calponin-homology domain, CH-domain"/>
    <property type="match status" value="1"/>
</dbReference>
<dbReference type="PROSITE" id="PS50021">
    <property type="entry name" value="CH"/>
    <property type="match status" value="2"/>
</dbReference>
<evidence type="ECO:0000256" key="1">
    <source>
        <dbReference type="ARBA" id="ARBA00004245"/>
    </source>
</evidence>
<feature type="region of interest" description="Disordered" evidence="16">
    <location>
        <begin position="231"/>
        <end position="260"/>
    </location>
</feature>
<dbReference type="FunFam" id="1.20.58.60:FF:000152">
    <property type="entry name" value="Spectrin, beta, non-erythrocytic 5"/>
    <property type="match status" value="1"/>
</dbReference>
<dbReference type="GO" id="GO:0045169">
    <property type="term" value="C:fusome"/>
    <property type="evidence" value="ECO:0007669"/>
    <property type="project" value="UniProtKB-ARBA"/>
</dbReference>
<dbReference type="SUPFAM" id="SSF50998">
    <property type="entry name" value="Quinoprotein alcohol dehydrogenase-like"/>
    <property type="match status" value="1"/>
</dbReference>
<feature type="domain" description="Calponin-homology (CH)" evidence="18">
    <location>
        <begin position="1328"/>
        <end position="1431"/>
    </location>
</feature>
<dbReference type="GO" id="GO:0031594">
    <property type="term" value="C:neuromuscular junction"/>
    <property type="evidence" value="ECO:0007669"/>
    <property type="project" value="UniProtKB-ARBA"/>
</dbReference>
<feature type="coiled-coil region" evidence="15">
    <location>
        <begin position="2404"/>
        <end position="2431"/>
    </location>
</feature>
<evidence type="ECO:0000256" key="6">
    <source>
        <dbReference type="ARBA" id="ARBA00022553"/>
    </source>
</evidence>
<dbReference type="FunFam" id="1.20.58.60:FF:000135">
    <property type="entry name" value="Spectrin beta chain, non-erythrocytic"/>
    <property type="match status" value="1"/>
</dbReference>
<keyword evidence="11" id="KW-0009">Actin-binding</keyword>
<dbReference type="FunFam" id="1.20.58.60:FF:000191">
    <property type="entry name" value="Spectrin, beta, non-erythrocytic 5"/>
    <property type="match status" value="1"/>
</dbReference>
<keyword evidence="10" id="KW-0677">Repeat</keyword>
<dbReference type="PROSITE" id="PS00020">
    <property type="entry name" value="ACTININ_2"/>
    <property type="match status" value="1"/>
</dbReference>
<dbReference type="GO" id="GO:0016328">
    <property type="term" value="C:lateral plasma membrane"/>
    <property type="evidence" value="ECO:0007669"/>
    <property type="project" value="UniProtKB-ARBA"/>
</dbReference>
<dbReference type="GO" id="GO:0042062">
    <property type="term" value="P:long-term strengthening of neuromuscular junction"/>
    <property type="evidence" value="ECO:0007669"/>
    <property type="project" value="UniProtKB-ARBA"/>
</dbReference>
<dbReference type="InterPro" id="IPR036872">
    <property type="entry name" value="CH_dom_sf"/>
</dbReference>
<dbReference type="PROSITE" id="PS00019">
    <property type="entry name" value="ACTININ_1"/>
    <property type="match status" value="1"/>
</dbReference>
<feature type="coiled-coil region" evidence="15">
    <location>
        <begin position="2800"/>
        <end position="2860"/>
    </location>
</feature>
<comment type="similarity">
    <text evidence="2">Belongs to the spectrin family.</text>
</comment>
<feature type="domain" description="SH3" evidence="17">
    <location>
        <begin position="2136"/>
        <end position="2193"/>
    </location>
</feature>
<dbReference type="Pfam" id="PF00307">
    <property type="entry name" value="CH"/>
    <property type="match status" value="2"/>
</dbReference>
<dbReference type="FunFam" id="1.20.58.60:FF:000020">
    <property type="entry name" value="Spectrin alpha chain, non-erythrocytic 1"/>
    <property type="match status" value="2"/>
</dbReference>
<keyword evidence="12" id="KW-0206">Cytoskeleton</keyword>
<dbReference type="GO" id="GO:0003779">
    <property type="term" value="F:actin binding"/>
    <property type="evidence" value="ECO:0007669"/>
    <property type="project" value="UniProtKB-KW"/>
</dbReference>
<feature type="domain" description="Calponin-homology (CH)" evidence="18">
    <location>
        <begin position="1449"/>
        <end position="1554"/>
    </location>
</feature>
<dbReference type="FunFam" id="1.20.58.60:FF:000017">
    <property type="entry name" value="Spectrin alpha chain, non-erythrocytic 1"/>
    <property type="match status" value="1"/>
</dbReference>
<dbReference type="CDD" id="cd00176">
    <property type="entry name" value="SPEC"/>
    <property type="match status" value="15"/>
</dbReference>
<feature type="compositionally biased region" description="Basic and acidic residues" evidence="16">
    <location>
        <begin position="1176"/>
        <end position="1185"/>
    </location>
</feature>
<dbReference type="FunFam" id="1.10.418.10:FF:000001">
    <property type="entry name" value="Actinin alpha 1"/>
    <property type="match status" value="1"/>
</dbReference>
<dbReference type="SMART" id="SM00033">
    <property type="entry name" value="CH"/>
    <property type="match status" value="2"/>
</dbReference>
<keyword evidence="4" id="KW-0117">Actin capping</keyword>
<dbReference type="InterPro" id="IPR018159">
    <property type="entry name" value="Spectrin/alpha-actinin"/>
</dbReference>
<evidence type="ECO:0000256" key="13">
    <source>
        <dbReference type="PROSITE-ProRule" id="PRU00192"/>
    </source>
</evidence>
<organism evidence="19 20">
    <name type="scientific">Scylla paramamosain</name>
    <name type="common">Mud crab</name>
    <dbReference type="NCBI Taxonomy" id="85552"/>
    <lineage>
        <taxon>Eukaryota</taxon>
        <taxon>Metazoa</taxon>
        <taxon>Ecdysozoa</taxon>
        <taxon>Arthropoda</taxon>
        <taxon>Crustacea</taxon>
        <taxon>Multicrustacea</taxon>
        <taxon>Malacostraca</taxon>
        <taxon>Eumalacostraca</taxon>
        <taxon>Eucarida</taxon>
        <taxon>Decapoda</taxon>
        <taxon>Pleocyemata</taxon>
        <taxon>Brachyura</taxon>
        <taxon>Eubrachyura</taxon>
        <taxon>Portunoidea</taxon>
        <taxon>Portunidae</taxon>
        <taxon>Portuninae</taxon>
        <taxon>Scylla</taxon>
    </lineage>
</organism>
<dbReference type="Pfam" id="PF00435">
    <property type="entry name" value="Spectrin"/>
    <property type="match status" value="24"/>
</dbReference>
<dbReference type="Gene3D" id="2.30.30.40">
    <property type="entry name" value="SH3 Domains"/>
    <property type="match status" value="1"/>
</dbReference>
<dbReference type="PROSITE" id="PS50002">
    <property type="entry name" value="SH3"/>
    <property type="match status" value="1"/>
</dbReference>
<dbReference type="InterPro" id="IPR002017">
    <property type="entry name" value="Spectrin_repeat"/>
</dbReference>
<dbReference type="PANTHER" id="PTHR11915">
    <property type="entry name" value="SPECTRIN/FILAMIN RELATED CYTOSKELETAL PROTEIN"/>
    <property type="match status" value="1"/>
</dbReference>
<dbReference type="PROSITE" id="PS50294">
    <property type="entry name" value="WD_REPEATS_REGION"/>
    <property type="match status" value="1"/>
</dbReference>
<dbReference type="Gene3D" id="1.20.58.60">
    <property type="match status" value="22"/>
</dbReference>
<evidence type="ECO:0000313" key="20">
    <source>
        <dbReference type="Proteomes" id="UP001487740"/>
    </source>
</evidence>
<dbReference type="SMART" id="SM00150">
    <property type="entry name" value="SPEC"/>
    <property type="match status" value="25"/>
</dbReference>
<accession>A0AAW0T3F9</accession>
<dbReference type="InterPro" id="IPR011047">
    <property type="entry name" value="Quinoprotein_ADH-like_sf"/>
</dbReference>
<evidence type="ECO:0000313" key="19">
    <source>
        <dbReference type="EMBL" id="KAK8381916.1"/>
    </source>
</evidence>
<feature type="region of interest" description="Disordered" evidence="16">
    <location>
        <begin position="1213"/>
        <end position="1309"/>
    </location>
</feature>
<evidence type="ECO:0000256" key="15">
    <source>
        <dbReference type="SAM" id="Coils"/>
    </source>
</evidence>
<feature type="coiled-coil region" evidence="15">
    <location>
        <begin position="922"/>
        <end position="1015"/>
    </location>
</feature>
<sequence length="4450" mass="508737">MGAEVEPEYVFGVRGEVAGCVVHVDPQTVAYPAGALLVLHNTATHRQEFISLAEEARPTVLAISPKRQYLCVCRAGEAAAVSVWDVAGRKRLRFLSCGEMGSEGYVAAAFSPDEQMVAAQGGAPDWTLVLFLWEKGKVFSVLRLSDTPGLGPVSSLCYHPEDCGVLSVVGERVLKLFRLNDKLLKTWGYQGGLNHNCQCQIWKDQHTLLVGTEVATVLLLEEGELRTEISITHPDLQNGDKRGPSGGVAEGSGGRPLGPRHRRVSALAVFSGGFLCACGPDKVFVFQKSEDINEHFFQRYVLRLCEPSPAALVTGRGVHTITTLSLCPSEKTLVAATHTNQLFVNPLPSLEPSTLPSLLFSPLLARLHEGPLVDADTCLWKPLVVTADQDRTLRVWDYRRHSLLLCHVFRQDVFSLSVHPTGLHVAVGLTDSLKLHHLLFDSLRPYSEVHVRRCACCRYSPGGHLLAAADGHLVLLTSTLTLKKSITLKGHSAKVTGVGWYPDSSAVMACGADGNIIGWDVCRGQTLWQMSPGESCSYLAATLSLDGHATLLAGHATGFAEITGGQFTNQPFSHHLPILFSQLVQEMSCDGAGEVVSAGLAAVKALLALGTTKGHLLLNKFPLHMARPAFTPVPAHAAPIVRVLVTADEGRLVTCGGDGVVMVWCVAAVDEKSPGYVAARERLQDLPDVPEMMVARADLQQTQQRVDELERRVSYLVRDKEVHLDLQQQEFEVNREALLAHHQATIDRLNAAIQEMERERQSLEESHAQALEQVTYEHQGELANHQQELRKKLLYEYSKQDKLETSLKEMRLTLDRKVAEAERKTREELQGRLKQQEAVVERLNTDLEKTSAELERERSEGAEVVRLVEASTEAELGQVRASLHAQLAEEHSTVIKLRSERAALKKSFAMVQRECEEKSMEVSGLTEERGKLQVLVKGLEREMAALRREVKYRDDIIRDREGQISNTREHVEELEKQRFLLDHQMSVLKEELQPLQVALEQRAQQIKQVKELSQRLATAGQQGRHLQQRHHSLATALTRVLADLASATTLLHQPKKLKEAIKTLHDKHVRSGKHKEFWTRPDLDKLAAPGTDPTAQAGGVVVAVAEEEEAVCELLRQREMLERSVATLRARAEKQDRAHNDKVTTLVKENTELLARVRELEERAWRLEGEARRAESLAGLRDPRSCRRKASRDHLVQTLSRQADTIARLQQQLREAQTGDQTEDTKTENQNNDNPNVKPDEGGEEESVRKRFGEKSRLEYQLRGPSCCPRQPATSSWPPSPCGSSNHTHDWKGWSGRGGAGGEMSSREDPLRQFETGRIQHLREERLGIQKKTFTKWMNSFLVKARLEVVDLFTDLADGKMLLKLLEIISGEKLGKPNNGKMRVHKIENVNKSLAFLHTKVRLESIGAEDIVDGNPRLILGLIWTIILRFQIQEIEIDVDEENESSEKKSAKDALLLWCQRKTAGYRGVQIEDFSRSWRDGLGFNALIHAHRPDIIDYSSLIQKNHIDNLNNAFTVAETHLGIASILDAEDVDTNKPDEKSIITYVASYYHTFARMKNELKGSKRIANIITQLKDVDDLKLKYEKILTSLLEWIIRKIVELDSRKFPNSLDGIQKLLLQFKKYRTEEKPPKYKERSEIEALFFSINASLKALNQPVYVPKDGQLIHDIEREWNKLEKAEHRREVALRDELLRQERLEQLAYKFDKKSVLRKGYLEEMIQVLSDPRYGSNLSQVEATVKKHEAISADILARQERFEDLTKMADELDIENYHGKEAIRKKEKDILKKWSDLLDLLNKHKTYLHNCCILVAIMREVDTITASIKELEANFCSDDVGRHLLAVEDLLQKHALMESQVHSMGETIKRLNKQGEACMTSNLKDAPLLQKRLQELNQGQRALLKKAAERRLKLEEARDLFQFEVDMEEEEAWVIEKQRICLAGVIAKDIGAVISLQQKHKALEDEMCARRPKSEKVMRSGEALMKASHPDSKAISERIGALKEKWRLLEQYVNDRRRQLEDAAEACLFNADANEAESWIKEKVPLCQSTDYGEDEPSGLALLQLHARLEEEIKSYDGDIKAINSQGQKLIKSGISALNLMAQQQSVGEEEEYEWVDEVKMVPQEVMVEEVVEKVDEVFVTEQREMPTVISRYPFQGQGMSMVKGETMFLLSKTNNDWWNVRKANGEEGFVPANYVRESEPRKINVRVKKEVKVPEKRMVPRTRMVKKTDRVKKRKPKAPPRRRGFDEPETVEKRLQAINSSYGHLCDLAGKRHLYLEESIKLFSFMRECQGFETWMREKEKLLKVDDKGDNVEAAKKKFEQFLTDLSAASKRIDIIDKMVKDFENTGHSQLEKIKKRQKQIHDQWAHLNRLKQQKELSLKGASSVELFHRTCDETRDWMLEKMEKLDTDELGRDLKTVQSLQRKHDQLERELAPVEEKVRRVNLLADSVKASYPRERHAVETRQEEVQQYWGQLKGKAVERRNRLEEAVGQQIFLNSAKSLLNWVGDVKNELNSNEPARDVTTAEILLKSHQDLGDDIRAHQDEFSELSQLGEKLLKRNPDFAEVKEKMAQLGEEQRAIHRGWQEKGDWLRQCMDLQLFNREADQIDAATSSHETFLDYKDLGSTLDDVEALMKRHDDFENTLMAQDERLRAFSEMADKLITAEHYEATYINERRNQVRDRRASVKARAQARREQLNGSVAYQQFKADADDFDKWMGDKKKMADDESYRDLSNLERKIQKHEAFERELHANEGQLRRLNKTGQDLIGMKHYQSRDIQKTLDDLNKKWKDLCSKTEDKGTKLRQANNQHTYNKDLEETEKNLEALESALNNKDVGSDLHSCKDLMKKQNNLENDMNTMERKISDLCNTGDQMVAEGHFDADNIEASCVAAKKRFNNLKDPAARRRAALEESLRWHEFNFEVDAEMQWIKEHMALATSTVLGQNLHEAQTLNKKHIKLKAEIQGHQPQIDKCLAKGKKLCDEHHPEKGLIVQRCEELQEAWNDLLAEANERSRKLELNLKAQQYFFEVTEVEAWMNEKRNILQTKDYGKDEDVARKLLAKHKALELEMDTYSGIVKEMGTMAESMIKSSHPESKLIKDRQQMLNQELKDLQKLSANLRQKLMASMYRHEYFREAEDLEKWITEQMQTATSEDFGHDYEHLLLLQAKFDDFKHRVEAGSERFKQCDELAKKLIANESPYASVIDRKQEQLSKGSPSSSPTKSQDPATQVTAYHKQVRAAWNSLLEHIEARDQKLEAAGEIHRFNRDVAEALARIQEKFKSIPEELGRDVQSVQSLLRKHEGFENDLVALEAQLQVLVDDSARLQAAYPGSNAEHIAEQQALVVENWNVLQEKASKRKEQLLAAADLQKFLAHSRDLISWSSDLRATMKAEEKVRDAASAQGLKTEHERIKAEIEAREDEFSRVVESGGNMIEEQHYASAEVEERVNKVLEERSQLHAAWQHKKVYLDQLIDLHFFLRDAKQLDTISSTQEAYLSTADFGNTIEQVDAQVKKHDAFEKLVLAQDEKLDTLKNHGSKLIEQNHFDSPHIKKRVDEVVQRRERVKDSSKARKRQLEDALLYAQFIRDVRDANMWIDEKANHLDADRLKGDVTSFDDKVRKLQKHQAFLAELQAHECSIKEITDKGAMLINKRHKSAAQIKDELDHLVERWTRLVLDAESHSRGLEEAQDILEFNTQIEKVDAWIRDKEMMVQVGDLGKDYEHCMALHRKLDDVDSDMRVDDARFTNINKLADKIIKQGCGDNKAVQQRKNELNHKWQALKGAIDRYRADLEGALETHAFNRDVDDTKDRISEKAVILANEDTGKDLMQVETLQRKQETIIRDMSAIEKKIKEHEKNAHNLARKYPAKKDPIIKKQAEVLEAWSQLCERSHGRKDQLTHSYTMHKFQADLRELERWGEDIVSRMNASPLPNNSAEAEMLLQSHQEMKVEIDGRKDVFKGLQKFGKELVANDHFAKQTIQQNLETLSEIENKVVVFWSERQKVLKQAHQMQVFLEMTEQAKSWLASKEAFLNNDDVGGECDSLASVEELIKKHESFEKTFEAQGNKIEQLESFGKDLLNNDHYDSEGIRRRLKVVLEKRGTLKEKATLRAKKLQESKSLQQFLRNVYEVEGWISEKLQVACDESYRDPTNLQSKIQKHGAFEAEVLANSGRVMGVSQEGEGLISNGHYAEQEIQARLDGLDTLWKQLQDSSLLKKERLHEAYQALLFNRTLDDLESWIDDTENQLQSEDHGRDLTSVQSLLKKHQQLEADITAHQSEIDQARDVAQSFATANHFMWEDITDRVEGVTKRYNSLHEPIHIRRENLEDAMLLQQLLRDIEDEMLWVSEKEPLAASQDLGASLTAVQNLQKKHQALEAEIQSHEPVINTVNSRAQQMIRSGHFASADIEAKIKLLLVQLSQLKDTASLRRLRLLDAVESQMFYSEVSEAEAWMREKKPLLTSQDFGKG</sequence>
<feature type="compositionally biased region" description="Polar residues" evidence="16">
    <location>
        <begin position="1272"/>
        <end position="1286"/>
    </location>
</feature>
<dbReference type="GO" id="GO:0051693">
    <property type="term" value="P:actin filament capping"/>
    <property type="evidence" value="ECO:0007669"/>
    <property type="project" value="UniProtKB-KW"/>
</dbReference>
<dbReference type="InterPro" id="IPR001589">
    <property type="entry name" value="Actinin_actin-bd_CS"/>
</dbReference>
<proteinExistence type="inferred from homology"/>
<dbReference type="CDD" id="cd21193">
    <property type="entry name" value="CH_beta_spectrin_rpt1"/>
    <property type="match status" value="1"/>
</dbReference>
<dbReference type="Gene3D" id="1.10.418.10">
    <property type="entry name" value="Calponin-like domain"/>
    <property type="match status" value="2"/>
</dbReference>
<reference evidence="19 20" key="1">
    <citation type="submission" date="2023-03" db="EMBL/GenBank/DDBJ databases">
        <title>High-quality genome of Scylla paramamosain provides insights in environmental adaptation.</title>
        <authorList>
            <person name="Zhang L."/>
        </authorList>
    </citation>
    <scope>NUCLEOTIDE SEQUENCE [LARGE SCALE GENOMIC DNA]</scope>
    <source>
        <strain evidence="19">LZ_2023a</strain>
        <tissue evidence="19">Muscle</tissue>
    </source>
</reference>
<dbReference type="GO" id="GO:0045170">
    <property type="term" value="C:spectrosome"/>
    <property type="evidence" value="ECO:0007669"/>
    <property type="project" value="UniProtKB-ARBA"/>
</dbReference>
<dbReference type="InterPro" id="IPR015943">
    <property type="entry name" value="WD40/YVTN_repeat-like_dom_sf"/>
</dbReference>
<feature type="coiled-coil region" evidence="15">
    <location>
        <begin position="3282"/>
        <end position="3316"/>
    </location>
</feature>
<keyword evidence="20" id="KW-1185">Reference proteome</keyword>
<dbReference type="InterPro" id="IPR001680">
    <property type="entry name" value="WD40_rpt"/>
</dbReference>
<dbReference type="GO" id="GO:0048790">
    <property type="term" value="P:maintenance of presynaptic active zone structure"/>
    <property type="evidence" value="ECO:0007669"/>
    <property type="project" value="UniProtKB-ARBA"/>
</dbReference>
<evidence type="ECO:0000256" key="2">
    <source>
        <dbReference type="ARBA" id="ARBA00006826"/>
    </source>
</evidence>
<feature type="repeat" description="WD" evidence="14">
    <location>
        <begin position="488"/>
        <end position="529"/>
    </location>
</feature>
<dbReference type="InterPro" id="IPR036028">
    <property type="entry name" value="SH3-like_dom_sf"/>
</dbReference>
<dbReference type="PROSITE" id="PS00678">
    <property type="entry name" value="WD_REPEATS_1"/>
    <property type="match status" value="1"/>
</dbReference>
<dbReference type="EMBL" id="JARAKH010000039">
    <property type="protein sequence ID" value="KAK8381916.1"/>
    <property type="molecule type" value="Genomic_DNA"/>
</dbReference>
<evidence type="ECO:0000259" key="18">
    <source>
        <dbReference type="PROSITE" id="PS50021"/>
    </source>
</evidence>
<dbReference type="InterPro" id="IPR001715">
    <property type="entry name" value="CH_dom"/>
</dbReference>
<evidence type="ECO:0000256" key="3">
    <source>
        <dbReference type="ARBA" id="ARBA00022443"/>
    </source>
</evidence>
<evidence type="ECO:0000256" key="11">
    <source>
        <dbReference type="ARBA" id="ARBA00023203"/>
    </source>
</evidence>
<dbReference type="FunFam" id="1.20.58.60:FF:000145">
    <property type="entry name" value="Spectrin beta chain, non-erythrocytic"/>
    <property type="match status" value="1"/>
</dbReference>
<feature type="coiled-coil region" evidence="15">
    <location>
        <begin position="807"/>
        <end position="860"/>
    </location>
</feature>
<feature type="compositionally biased region" description="Low complexity" evidence="16">
    <location>
        <begin position="3201"/>
        <end position="3212"/>
    </location>
</feature>
<dbReference type="Pfam" id="PF00400">
    <property type="entry name" value="WD40"/>
    <property type="match status" value="1"/>
</dbReference>
<dbReference type="GO" id="GO:0007026">
    <property type="term" value="P:negative regulation of microtubule depolymerization"/>
    <property type="evidence" value="ECO:0007669"/>
    <property type="project" value="UniProtKB-ARBA"/>
</dbReference>
<feature type="compositionally biased region" description="Gly residues" evidence="16">
    <location>
        <begin position="244"/>
        <end position="256"/>
    </location>
</feature>
<evidence type="ECO:0000256" key="7">
    <source>
        <dbReference type="ARBA" id="ARBA00022574"/>
    </source>
</evidence>
<feature type="coiled-coil region" evidence="15">
    <location>
        <begin position="3823"/>
        <end position="3850"/>
    </location>
</feature>
<dbReference type="PROSITE" id="PS50082">
    <property type="entry name" value="WD_REPEATS_2"/>
    <property type="match status" value="2"/>
</dbReference>
<feature type="coiled-coil region" evidence="15">
    <location>
        <begin position="692"/>
        <end position="773"/>
    </location>
</feature>
<keyword evidence="3 13" id="KW-0728">SH3 domain</keyword>
<dbReference type="CDD" id="cd21194">
    <property type="entry name" value="CH_beta_spectrin_rpt2"/>
    <property type="match status" value="1"/>
</dbReference>
<comment type="subcellular location">
    <subcellularLocation>
        <location evidence="1">Cytoplasm</location>
        <location evidence="1">Cytoskeleton</location>
    </subcellularLocation>
</comment>
<feature type="region of interest" description="Disordered" evidence="16">
    <location>
        <begin position="3196"/>
        <end position="3220"/>
    </location>
</feature>
<feature type="coiled-coil region" evidence="15">
    <location>
        <begin position="4242"/>
        <end position="4269"/>
    </location>
</feature>
<dbReference type="GO" id="GO:0005085">
    <property type="term" value="F:guanyl-nucleotide exchange factor activity"/>
    <property type="evidence" value="ECO:0007669"/>
    <property type="project" value="UniProtKB-KW"/>
</dbReference>
<keyword evidence="9" id="KW-0493">Microtubule</keyword>
<dbReference type="GO" id="GO:0008017">
    <property type="term" value="F:microtubule binding"/>
    <property type="evidence" value="ECO:0007669"/>
    <property type="project" value="UniProtKB-ARBA"/>
</dbReference>
<gene>
    <name evidence="19" type="ORF">O3P69_015136</name>
</gene>
<feature type="coiled-coil region" evidence="15">
    <location>
        <begin position="2724"/>
        <end position="2754"/>
    </location>
</feature>
<comment type="caution">
    <text evidence="19">The sequence shown here is derived from an EMBL/GenBank/DDBJ whole genome shotgun (WGS) entry which is preliminary data.</text>
</comment>
<keyword evidence="15" id="KW-0175">Coiled coil</keyword>
<keyword evidence="7 14" id="KW-0853">WD repeat</keyword>
<feature type="compositionally biased region" description="Basic residues" evidence="16">
    <location>
        <begin position="2218"/>
        <end position="2235"/>
    </location>
</feature>
<dbReference type="InterPro" id="IPR019775">
    <property type="entry name" value="WD40_repeat_CS"/>
</dbReference>
<dbReference type="Gene3D" id="1.10.287.1490">
    <property type="match status" value="1"/>
</dbReference>
<evidence type="ECO:0000256" key="5">
    <source>
        <dbReference type="ARBA" id="ARBA00022490"/>
    </source>
</evidence>
<evidence type="ECO:0000256" key="12">
    <source>
        <dbReference type="ARBA" id="ARBA00023212"/>
    </source>
</evidence>
<keyword evidence="5" id="KW-0963">Cytoplasm</keyword>
<feature type="repeat" description="WD" evidence="14">
    <location>
        <begin position="633"/>
        <end position="664"/>
    </location>
</feature>
<feature type="region of interest" description="Disordered" evidence="16">
    <location>
        <begin position="2218"/>
        <end position="2242"/>
    </location>
</feature>
<dbReference type="GO" id="GO:0016199">
    <property type="term" value="P:axon midline choice point recognition"/>
    <property type="evidence" value="ECO:0007669"/>
    <property type="project" value="UniProtKB-ARBA"/>
</dbReference>
<name>A0AAW0T3F9_SCYPA</name>
<evidence type="ECO:0000256" key="10">
    <source>
        <dbReference type="ARBA" id="ARBA00022737"/>
    </source>
</evidence>
<dbReference type="Gene3D" id="2.130.10.10">
    <property type="entry name" value="YVTN repeat-like/Quinoprotein amine dehydrogenase"/>
    <property type="match status" value="2"/>
</dbReference>
<feature type="compositionally biased region" description="Basic and acidic residues" evidence="16">
    <location>
        <begin position="1238"/>
        <end position="1260"/>
    </location>
</feature>
<dbReference type="GO" id="GO:0005874">
    <property type="term" value="C:microtubule"/>
    <property type="evidence" value="ECO:0007669"/>
    <property type="project" value="UniProtKB-KW"/>
</dbReference>
<evidence type="ECO:0000256" key="8">
    <source>
        <dbReference type="ARBA" id="ARBA00022658"/>
    </source>
</evidence>
<dbReference type="SUPFAM" id="SSF50044">
    <property type="entry name" value="SH3-domain"/>
    <property type="match status" value="1"/>
</dbReference>
<dbReference type="SMART" id="SM00326">
    <property type="entry name" value="SH3"/>
    <property type="match status" value="1"/>
</dbReference>